<proteinExistence type="inferred from homology"/>
<dbReference type="SUPFAM" id="SSF47323">
    <property type="entry name" value="Anticodon-binding domain of a subclass of class I aminoacyl-tRNA synthetases"/>
    <property type="match status" value="1"/>
</dbReference>
<feature type="domain" description="Methionyl/Leucyl tRNA synthetase" evidence="13">
    <location>
        <begin position="39"/>
        <end position="183"/>
    </location>
</feature>
<dbReference type="PROSITE" id="PS00178">
    <property type="entry name" value="AA_TRNA_LIGASE_I"/>
    <property type="match status" value="1"/>
</dbReference>
<name>A0A0W8FQT8_9ZZZZ</name>
<dbReference type="GO" id="GO:0005829">
    <property type="term" value="C:cytosol"/>
    <property type="evidence" value="ECO:0007669"/>
    <property type="project" value="TreeGrafter"/>
</dbReference>
<keyword evidence="5" id="KW-0547">Nucleotide-binding</keyword>
<dbReference type="CDD" id="cd00812">
    <property type="entry name" value="LeuRS_core"/>
    <property type="match status" value="1"/>
</dbReference>
<dbReference type="Gene3D" id="3.40.50.620">
    <property type="entry name" value="HUPs"/>
    <property type="match status" value="2"/>
</dbReference>
<dbReference type="InterPro" id="IPR009008">
    <property type="entry name" value="Val/Leu/Ile-tRNA-synth_edit"/>
</dbReference>
<evidence type="ECO:0000256" key="8">
    <source>
        <dbReference type="ARBA" id="ARBA00023146"/>
    </source>
</evidence>
<dbReference type="FunFam" id="3.40.50.620:FF:000056">
    <property type="entry name" value="Leucine--tRNA ligase"/>
    <property type="match status" value="1"/>
</dbReference>
<comment type="caution">
    <text evidence="15">The sequence shown here is derived from an EMBL/GenBank/DDBJ whole genome shotgun (WGS) entry which is preliminary data.</text>
</comment>
<comment type="similarity">
    <text evidence="1">Belongs to the class-I aminoacyl-tRNA synthetase family.</text>
</comment>
<dbReference type="GO" id="GO:0006429">
    <property type="term" value="P:leucyl-tRNA aminoacylation"/>
    <property type="evidence" value="ECO:0007669"/>
    <property type="project" value="InterPro"/>
</dbReference>
<dbReference type="HAMAP" id="MF_00049_B">
    <property type="entry name" value="Leu_tRNA_synth_B"/>
    <property type="match status" value="1"/>
</dbReference>
<evidence type="ECO:0000256" key="7">
    <source>
        <dbReference type="ARBA" id="ARBA00022917"/>
    </source>
</evidence>
<evidence type="ECO:0000256" key="3">
    <source>
        <dbReference type="ARBA" id="ARBA00022490"/>
    </source>
</evidence>
<dbReference type="SUPFAM" id="SSF50677">
    <property type="entry name" value="ValRS/IleRS/LeuRS editing domain"/>
    <property type="match status" value="1"/>
</dbReference>
<evidence type="ECO:0000256" key="5">
    <source>
        <dbReference type="ARBA" id="ARBA00022741"/>
    </source>
</evidence>
<evidence type="ECO:0000256" key="6">
    <source>
        <dbReference type="ARBA" id="ARBA00022840"/>
    </source>
</evidence>
<dbReference type="Pfam" id="PF09334">
    <property type="entry name" value="tRNA-synt_1g"/>
    <property type="match status" value="1"/>
</dbReference>
<evidence type="ECO:0000256" key="10">
    <source>
        <dbReference type="ARBA" id="ARBA00047469"/>
    </source>
</evidence>
<keyword evidence="6" id="KW-0067">ATP-binding</keyword>
<keyword evidence="4 15" id="KW-0436">Ligase</keyword>
<keyword evidence="3" id="KW-0963">Cytoplasm</keyword>
<dbReference type="PRINTS" id="PR00985">
    <property type="entry name" value="TRNASYNTHLEU"/>
</dbReference>
<evidence type="ECO:0000259" key="14">
    <source>
        <dbReference type="Pfam" id="PF13603"/>
    </source>
</evidence>
<dbReference type="AlphaFoldDB" id="A0A0W8FQT8"/>
<feature type="domain" description="Methionyl/Valyl/Leucyl/Isoleucyl-tRNA synthetase anticodon-binding" evidence="12">
    <location>
        <begin position="695"/>
        <end position="819"/>
    </location>
</feature>
<dbReference type="Gene3D" id="1.10.730.10">
    <property type="entry name" value="Isoleucyl-tRNA Synthetase, Domain 1"/>
    <property type="match status" value="1"/>
</dbReference>
<dbReference type="InterPro" id="IPR014729">
    <property type="entry name" value="Rossmann-like_a/b/a_fold"/>
</dbReference>
<dbReference type="SUPFAM" id="SSF52374">
    <property type="entry name" value="Nucleotidylyl transferase"/>
    <property type="match status" value="1"/>
</dbReference>
<evidence type="ECO:0000256" key="9">
    <source>
        <dbReference type="ARBA" id="ARBA00030520"/>
    </source>
</evidence>
<dbReference type="EMBL" id="LNQE01000920">
    <property type="protein sequence ID" value="KUG23106.1"/>
    <property type="molecule type" value="Genomic_DNA"/>
</dbReference>
<evidence type="ECO:0000259" key="12">
    <source>
        <dbReference type="Pfam" id="PF08264"/>
    </source>
</evidence>
<dbReference type="FunFam" id="3.40.50.620:FF:000003">
    <property type="entry name" value="Leucine--tRNA ligase"/>
    <property type="match status" value="1"/>
</dbReference>
<sequence>MKYEPQVIEEKWQKKWEDEKSFKVTEDPQKNKYYLLEMFPYPSGKIHIGHVRNYTIGDVVARYKRMKGFNVLHPIGWDAFGMPAENAAIEHKIHPAKWTNENIEHMKKQLKRMGFSYDWDREVSTCEPKYYRWEQLFFIWMYEKGLAYKKRSSVNFCTKCDTVLANEQVEGGQCWRCGTEVQEKVLDQWFFKITAYIEELLDYCDRLPGWPERVMTMQKNWIGKSYGCEVDFPMADGKGAIKVFTTRQDTLFGATFMLVAAEHPLVMELTKGKAIEKDVQAFVEKVKKQDKLMRTSEYYEKEGLFLDSYCLNPLTGWEMPIFAANFVLADYGTGCVMAVPTHDQRDFEFAKKFNLPLVVVISPKDRTLDAATMTEAYVDEGILVNSGQFNGMENTKVLEAIADFLEKKGKGKRTIQYRLRDWGISRQRYWGAPIPMINCAKCGIVPVDEKDLPIVLPENIKLSSEGGSPLAASKEFVDTTCPKCGGKATRETDTMDTFVESSWYFDRFCCPDCDTKPGLDRKKLDYWMPVDQYIGGIEHAILHLLYSRFYTKVLRDFGVIGVDEPFTNLLTQGMVCKETMKCKEHGFLFPEQAADCKCHICGKDVIIGKTEKMSKSLKNVIDPDFLIKTYGADTARIFCLFAAPPEKDLEWSEQGVDGSFRFLSRLWRILEEYLEDIKAVEPLSGMIELEDELKALRRKTHQTIRKVTVDIEDRFHFNTAISAVMELVNVVYQIKRPASSNKIALGAVREALETAIVLLTPIVPHITEELWQLLGHKDLASDVAWPEFDPAIASEEEMTIVVQINGKLRSRMTVPVDEDPEKIKANAMADERIIAMTAGMQIKKVIYVPKKLVNIVVG</sequence>
<dbReference type="InterPro" id="IPR013155">
    <property type="entry name" value="M/V/L/I-tRNA-synth_anticd-bd"/>
</dbReference>
<dbReference type="FunFam" id="1.10.730.10:FF:000002">
    <property type="entry name" value="Leucine--tRNA ligase"/>
    <property type="match status" value="1"/>
</dbReference>
<dbReference type="CDD" id="cd07958">
    <property type="entry name" value="Anticodon_Ia_Leu_BEm"/>
    <property type="match status" value="1"/>
</dbReference>
<feature type="domain" description="Aminoacyl-tRNA synthetase class Ia" evidence="11">
    <location>
        <begin position="609"/>
        <end position="652"/>
    </location>
</feature>
<evidence type="ECO:0000259" key="11">
    <source>
        <dbReference type="Pfam" id="PF00133"/>
    </source>
</evidence>
<dbReference type="GO" id="GO:0002161">
    <property type="term" value="F:aminoacyl-tRNA deacylase activity"/>
    <property type="evidence" value="ECO:0007669"/>
    <property type="project" value="InterPro"/>
</dbReference>
<feature type="domain" description="Leucyl-tRNA synthetase editing" evidence="14">
    <location>
        <begin position="219"/>
        <end position="405"/>
    </location>
</feature>
<dbReference type="Pfam" id="PF13603">
    <property type="entry name" value="tRNA-synt_1_2"/>
    <property type="match status" value="1"/>
</dbReference>
<gene>
    <name evidence="15" type="ORF">ASZ90_007100</name>
</gene>
<dbReference type="PANTHER" id="PTHR43740:SF2">
    <property type="entry name" value="LEUCINE--TRNA LIGASE, MITOCHONDRIAL"/>
    <property type="match status" value="1"/>
</dbReference>
<dbReference type="Pfam" id="PF00133">
    <property type="entry name" value="tRNA-synt_1"/>
    <property type="match status" value="2"/>
</dbReference>
<evidence type="ECO:0000256" key="4">
    <source>
        <dbReference type="ARBA" id="ARBA00022598"/>
    </source>
</evidence>
<feature type="domain" description="Aminoacyl-tRNA synthetase class Ia" evidence="11">
    <location>
        <begin position="419"/>
        <end position="578"/>
    </location>
</feature>
<dbReference type="GO" id="GO:0004823">
    <property type="term" value="F:leucine-tRNA ligase activity"/>
    <property type="evidence" value="ECO:0007669"/>
    <property type="project" value="UniProtKB-EC"/>
</dbReference>
<protein>
    <recommendedName>
        <fullName evidence="2">leucine--tRNA ligase</fullName>
        <ecNumber evidence="2">6.1.1.4</ecNumber>
    </recommendedName>
    <alternativeName>
        <fullName evidence="9">Leucyl-tRNA synthetase</fullName>
    </alternativeName>
</protein>
<accession>A0A0W8FQT8</accession>
<dbReference type="InterPro" id="IPR009080">
    <property type="entry name" value="tRNAsynth_Ia_anticodon-bd"/>
</dbReference>
<dbReference type="EC" id="6.1.1.4" evidence="2"/>
<dbReference type="InterPro" id="IPR002302">
    <property type="entry name" value="Leu-tRNA-ligase"/>
</dbReference>
<evidence type="ECO:0000313" key="15">
    <source>
        <dbReference type="EMBL" id="KUG23106.1"/>
    </source>
</evidence>
<evidence type="ECO:0000256" key="1">
    <source>
        <dbReference type="ARBA" id="ARBA00005594"/>
    </source>
</evidence>
<reference evidence="15" key="1">
    <citation type="journal article" date="2015" name="Proc. Natl. Acad. Sci. U.S.A.">
        <title>Networks of energetic and metabolic interactions define dynamics in microbial communities.</title>
        <authorList>
            <person name="Embree M."/>
            <person name="Liu J.K."/>
            <person name="Al-Bassam M.M."/>
            <person name="Zengler K."/>
        </authorList>
    </citation>
    <scope>NUCLEOTIDE SEQUENCE</scope>
</reference>
<dbReference type="InterPro" id="IPR001412">
    <property type="entry name" value="aa-tRNA-synth_I_CS"/>
</dbReference>
<dbReference type="InterPro" id="IPR025709">
    <property type="entry name" value="Leu_tRNA-synth_edit"/>
</dbReference>
<dbReference type="Pfam" id="PF08264">
    <property type="entry name" value="Anticodon_1"/>
    <property type="match status" value="1"/>
</dbReference>
<keyword evidence="8 15" id="KW-0030">Aminoacyl-tRNA synthetase</keyword>
<dbReference type="InterPro" id="IPR002300">
    <property type="entry name" value="aa-tRNA-synth_Ia"/>
</dbReference>
<comment type="catalytic activity">
    <reaction evidence="10">
        <text>tRNA(Leu) + L-leucine + ATP = L-leucyl-tRNA(Leu) + AMP + diphosphate</text>
        <dbReference type="Rhea" id="RHEA:11688"/>
        <dbReference type="Rhea" id="RHEA-COMP:9613"/>
        <dbReference type="Rhea" id="RHEA-COMP:9622"/>
        <dbReference type="ChEBI" id="CHEBI:30616"/>
        <dbReference type="ChEBI" id="CHEBI:33019"/>
        <dbReference type="ChEBI" id="CHEBI:57427"/>
        <dbReference type="ChEBI" id="CHEBI:78442"/>
        <dbReference type="ChEBI" id="CHEBI:78494"/>
        <dbReference type="ChEBI" id="CHEBI:456215"/>
        <dbReference type="EC" id="6.1.1.4"/>
    </reaction>
</comment>
<dbReference type="InterPro" id="IPR015413">
    <property type="entry name" value="Methionyl/Leucyl_tRNA_Synth"/>
</dbReference>
<evidence type="ECO:0000256" key="2">
    <source>
        <dbReference type="ARBA" id="ARBA00013164"/>
    </source>
</evidence>
<evidence type="ECO:0000259" key="13">
    <source>
        <dbReference type="Pfam" id="PF09334"/>
    </source>
</evidence>
<organism evidence="15">
    <name type="scientific">hydrocarbon metagenome</name>
    <dbReference type="NCBI Taxonomy" id="938273"/>
    <lineage>
        <taxon>unclassified sequences</taxon>
        <taxon>metagenomes</taxon>
        <taxon>ecological metagenomes</taxon>
    </lineage>
</organism>
<dbReference type="PANTHER" id="PTHR43740">
    <property type="entry name" value="LEUCYL-TRNA SYNTHETASE"/>
    <property type="match status" value="1"/>
</dbReference>
<dbReference type="NCBIfam" id="TIGR00396">
    <property type="entry name" value="leuS_bact"/>
    <property type="match status" value="1"/>
</dbReference>
<keyword evidence="7" id="KW-0648">Protein biosynthesis</keyword>
<dbReference type="GO" id="GO:0005524">
    <property type="term" value="F:ATP binding"/>
    <property type="evidence" value="ECO:0007669"/>
    <property type="project" value="UniProtKB-KW"/>
</dbReference>